<gene>
    <name evidence="1" type="ORF">BJ138DRAFT_1119863</name>
</gene>
<keyword evidence="2" id="KW-1185">Reference proteome</keyword>
<proteinExistence type="predicted"/>
<sequence>MVAFATDPGQSPTDPMQVDGVKSSRLESEENSERLPTNPFPQANMEKPFVTQANQYLLHILLRLRLNARLPTLLQFGNEACYLFTDLGAHIIGPSTLAHESSLAMDLGQFIPDA</sequence>
<reference evidence="1" key="1">
    <citation type="journal article" date="2021" name="New Phytol.">
        <title>Evolutionary innovations through gain and loss of genes in the ectomycorrhizal Boletales.</title>
        <authorList>
            <person name="Wu G."/>
            <person name="Miyauchi S."/>
            <person name="Morin E."/>
            <person name="Kuo A."/>
            <person name="Drula E."/>
            <person name="Varga T."/>
            <person name="Kohler A."/>
            <person name="Feng B."/>
            <person name="Cao Y."/>
            <person name="Lipzen A."/>
            <person name="Daum C."/>
            <person name="Hundley H."/>
            <person name="Pangilinan J."/>
            <person name="Johnson J."/>
            <person name="Barry K."/>
            <person name="LaButti K."/>
            <person name="Ng V."/>
            <person name="Ahrendt S."/>
            <person name="Min B."/>
            <person name="Choi I.G."/>
            <person name="Park H."/>
            <person name="Plett J.M."/>
            <person name="Magnuson J."/>
            <person name="Spatafora J.W."/>
            <person name="Nagy L.G."/>
            <person name="Henrissat B."/>
            <person name="Grigoriev I.V."/>
            <person name="Yang Z.L."/>
            <person name="Xu J."/>
            <person name="Martin F.M."/>
        </authorList>
    </citation>
    <scope>NUCLEOTIDE SEQUENCE</scope>
    <source>
        <strain evidence="1">ATCC 28755</strain>
    </source>
</reference>
<dbReference type="EMBL" id="MU268665">
    <property type="protein sequence ID" value="KAH7903980.1"/>
    <property type="molecule type" value="Genomic_DNA"/>
</dbReference>
<accession>A0ACB7ZSB1</accession>
<comment type="caution">
    <text evidence="1">The sequence shown here is derived from an EMBL/GenBank/DDBJ whole genome shotgun (WGS) entry which is preliminary data.</text>
</comment>
<organism evidence="1 2">
    <name type="scientific">Hygrophoropsis aurantiaca</name>
    <dbReference type="NCBI Taxonomy" id="72124"/>
    <lineage>
        <taxon>Eukaryota</taxon>
        <taxon>Fungi</taxon>
        <taxon>Dikarya</taxon>
        <taxon>Basidiomycota</taxon>
        <taxon>Agaricomycotina</taxon>
        <taxon>Agaricomycetes</taxon>
        <taxon>Agaricomycetidae</taxon>
        <taxon>Boletales</taxon>
        <taxon>Coniophorineae</taxon>
        <taxon>Hygrophoropsidaceae</taxon>
        <taxon>Hygrophoropsis</taxon>
    </lineage>
</organism>
<protein>
    <submittedName>
        <fullName evidence="1">Uncharacterized protein</fullName>
    </submittedName>
</protein>
<evidence type="ECO:0000313" key="2">
    <source>
        <dbReference type="Proteomes" id="UP000790377"/>
    </source>
</evidence>
<dbReference type="Proteomes" id="UP000790377">
    <property type="component" value="Unassembled WGS sequence"/>
</dbReference>
<name>A0ACB7ZSB1_9AGAM</name>
<evidence type="ECO:0000313" key="1">
    <source>
        <dbReference type="EMBL" id="KAH7903980.1"/>
    </source>
</evidence>